<dbReference type="PANTHER" id="PTHR30086:SF20">
    <property type="entry name" value="ARGININE EXPORTER PROTEIN ARGO-RELATED"/>
    <property type="match status" value="1"/>
</dbReference>
<reference evidence="7" key="1">
    <citation type="submission" date="2023-02" db="EMBL/GenBank/DDBJ databases">
        <title>Pathogen: clinical or host-associated sample.</title>
        <authorList>
            <person name="Hergert J."/>
            <person name="Casey R."/>
            <person name="Wagner J."/>
            <person name="Young E.L."/>
            <person name="Oakeson K.F."/>
        </authorList>
    </citation>
    <scope>NUCLEOTIDE SEQUENCE</scope>
    <source>
        <strain evidence="7">2022CK-00830</strain>
    </source>
</reference>
<accession>A0AAX3MUG9</accession>
<evidence type="ECO:0000256" key="5">
    <source>
        <dbReference type="ARBA" id="ARBA00023136"/>
    </source>
</evidence>
<keyword evidence="2" id="KW-1003">Cell membrane</keyword>
<feature type="transmembrane region" description="Helical" evidence="6">
    <location>
        <begin position="100"/>
        <end position="124"/>
    </location>
</feature>
<sequence length="191" mass="21437">MNMTSFLIYCIIATFTPGPTNIVIMSTVQQYGTKRAIQYTYGATIGFALLLLLSAILNSVLTTILPKILIVMQIIGSLYMVYLAYLICMKKSSDAGPRQLATFWSGLLMQFLNPKVVLFTLTVIPTFIMPYNNSAAVMMFGIMVITLVGFAAFMTWVIYGTLFKAFLQKHQRLVNLIMGICLMYAAFMIWI</sequence>
<feature type="transmembrane region" description="Helical" evidence="6">
    <location>
        <begin position="68"/>
        <end position="88"/>
    </location>
</feature>
<dbReference type="Pfam" id="PF01810">
    <property type="entry name" value="LysE"/>
    <property type="match status" value="1"/>
</dbReference>
<protein>
    <submittedName>
        <fullName evidence="7">LysE family transporter</fullName>
    </submittedName>
</protein>
<feature type="transmembrane region" description="Helical" evidence="6">
    <location>
        <begin position="36"/>
        <end position="56"/>
    </location>
</feature>
<dbReference type="GO" id="GO:0015171">
    <property type="term" value="F:amino acid transmembrane transporter activity"/>
    <property type="evidence" value="ECO:0007669"/>
    <property type="project" value="TreeGrafter"/>
</dbReference>
<dbReference type="EMBL" id="CP118101">
    <property type="protein sequence ID" value="WDH80693.1"/>
    <property type="molecule type" value="Genomic_DNA"/>
</dbReference>
<dbReference type="RefSeq" id="WP_274358735.1">
    <property type="nucleotide sequence ID" value="NZ_CP118101.1"/>
</dbReference>
<dbReference type="PANTHER" id="PTHR30086">
    <property type="entry name" value="ARGININE EXPORTER PROTEIN ARGO"/>
    <property type="match status" value="1"/>
</dbReference>
<dbReference type="AlphaFoldDB" id="A0AAX3MUG9"/>
<evidence type="ECO:0000256" key="1">
    <source>
        <dbReference type="ARBA" id="ARBA00004651"/>
    </source>
</evidence>
<evidence type="ECO:0000256" key="2">
    <source>
        <dbReference type="ARBA" id="ARBA00022475"/>
    </source>
</evidence>
<evidence type="ECO:0000313" key="8">
    <source>
        <dbReference type="Proteomes" id="UP001220962"/>
    </source>
</evidence>
<evidence type="ECO:0000313" key="7">
    <source>
        <dbReference type="EMBL" id="WDH80693.1"/>
    </source>
</evidence>
<feature type="transmembrane region" description="Helical" evidence="6">
    <location>
        <begin position="173"/>
        <end position="190"/>
    </location>
</feature>
<name>A0AAX3MUG9_9BACL</name>
<keyword evidence="5 6" id="KW-0472">Membrane</keyword>
<evidence type="ECO:0000256" key="6">
    <source>
        <dbReference type="SAM" id="Phobius"/>
    </source>
</evidence>
<comment type="subcellular location">
    <subcellularLocation>
        <location evidence="1">Cell membrane</location>
        <topology evidence="1">Multi-pass membrane protein</topology>
    </subcellularLocation>
</comment>
<feature type="transmembrane region" description="Helical" evidence="6">
    <location>
        <begin position="6"/>
        <end position="24"/>
    </location>
</feature>
<evidence type="ECO:0000256" key="4">
    <source>
        <dbReference type="ARBA" id="ARBA00022989"/>
    </source>
</evidence>
<evidence type="ECO:0000256" key="3">
    <source>
        <dbReference type="ARBA" id="ARBA00022692"/>
    </source>
</evidence>
<dbReference type="InterPro" id="IPR001123">
    <property type="entry name" value="LeuE-type"/>
</dbReference>
<dbReference type="GO" id="GO:0005886">
    <property type="term" value="C:plasma membrane"/>
    <property type="evidence" value="ECO:0007669"/>
    <property type="project" value="UniProtKB-SubCell"/>
</dbReference>
<organism evidence="7 8">
    <name type="scientific">Paenibacillus urinalis</name>
    <dbReference type="NCBI Taxonomy" id="521520"/>
    <lineage>
        <taxon>Bacteria</taxon>
        <taxon>Bacillati</taxon>
        <taxon>Bacillota</taxon>
        <taxon>Bacilli</taxon>
        <taxon>Bacillales</taxon>
        <taxon>Paenibacillaceae</taxon>
        <taxon>Paenibacillus</taxon>
    </lineage>
</organism>
<proteinExistence type="predicted"/>
<gene>
    <name evidence="7" type="ORF">PUW23_14135</name>
</gene>
<dbReference type="GO" id="GO:0033228">
    <property type="term" value="P:cysteine export across plasma membrane"/>
    <property type="evidence" value="ECO:0007669"/>
    <property type="project" value="TreeGrafter"/>
</dbReference>
<feature type="transmembrane region" description="Helical" evidence="6">
    <location>
        <begin position="136"/>
        <end position="161"/>
    </location>
</feature>
<dbReference type="Proteomes" id="UP001220962">
    <property type="component" value="Chromosome"/>
</dbReference>
<keyword evidence="4 6" id="KW-1133">Transmembrane helix</keyword>
<keyword evidence="3 6" id="KW-0812">Transmembrane</keyword>